<dbReference type="Gene3D" id="1.25.40.10">
    <property type="entry name" value="Tetratricopeptide repeat domain"/>
    <property type="match status" value="1"/>
</dbReference>
<protein>
    <submittedName>
        <fullName evidence="1">Uncharacterized protein</fullName>
    </submittedName>
</protein>
<dbReference type="InterPro" id="IPR011990">
    <property type="entry name" value="TPR-like_helical_dom_sf"/>
</dbReference>
<evidence type="ECO:0000313" key="2">
    <source>
        <dbReference type="Proteomes" id="UP000185839"/>
    </source>
</evidence>
<gene>
    <name evidence="1" type="ORF">SAMN05421789_1162</name>
</gene>
<organism evidence="1 2">
    <name type="scientific">Kaistella chaponensis</name>
    <dbReference type="NCBI Taxonomy" id="713588"/>
    <lineage>
        <taxon>Bacteria</taxon>
        <taxon>Pseudomonadati</taxon>
        <taxon>Bacteroidota</taxon>
        <taxon>Flavobacteriia</taxon>
        <taxon>Flavobacteriales</taxon>
        <taxon>Weeksellaceae</taxon>
        <taxon>Chryseobacterium group</taxon>
        <taxon>Kaistella</taxon>
    </lineage>
</organism>
<proteinExistence type="predicted"/>
<keyword evidence="2" id="KW-1185">Reference proteome</keyword>
<dbReference type="EMBL" id="FTOI01000016">
    <property type="protein sequence ID" value="SIS99884.1"/>
    <property type="molecule type" value="Genomic_DNA"/>
</dbReference>
<evidence type="ECO:0000313" key="1">
    <source>
        <dbReference type="EMBL" id="SIS99884.1"/>
    </source>
</evidence>
<sequence length="359" mass="42038">MKKIFYLFLIVKIGFLSAQIDSKNLYQDWYAVKIEMKDGSKPFLKKPTYFLNYGFRIDKDSYRFDEINKLQQKQSSPIPYVLRNDEMQTSPESALVIEKLNKDSLILSQSIKNIAENDLTRYYLVSLKKLKQQRLAQFKGKDTLISNPILNPPFKNKLSKKDIKSAKMVSLPENKRKNFRLNGFILLDVKNRKAEGFLEDFNPEFKVENKNVLSNLTGNFNDWDVSQFRDFKFIKVPFSYLQFYQIEKTLISFGEIYSLNIADYDLVPSNKITLGSPNVESADYFEAAVKAYKKNKLKDAARLFEKSIQSNERNLNAYYNFAEISFRLHNIEKACEIYQFLIDEGQKPAIKEFNQKCVK</sequence>
<dbReference type="RefSeq" id="WP_076388271.1">
    <property type="nucleotide sequence ID" value="NZ_FTOI01000016.1"/>
</dbReference>
<name>A0A1N7NNG1_9FLAO</name>
<dbReference type="SUPFAM" id="SSF48452">
    <property type="entry name" value="TPR-like"/>
    <property type="match status" value="1"/>
</dbReference>
<accession>A0A1N7NNG1</accession>
<dbReference type="AlphaFoldDB" id="A0A1N7NNG1"/>
<dbReference type="OrthoDB" id="1261904at2"/>
<dbReference type="Proteomes" id="UP000185839">
    <property type="component" value="Unassembled WGS sequence"/>
</dbReference>
<reference evidence="2" key="1">
    <citation type="submission" date="2017-01" db="EMBL/GenBank/DDBJ databases">
        <authorList>
            <person name="Varghese N."/>
            <person name="Submissions S."/>
        </authorList>
    </citation>
    <scope>NUCLEOTIDE SEQUENCE [LARGE SCALE GENOMIC DNA]</scope>
    <source>
        <strain evidence="2">DSM 23145</strain>
    </source>
</reference>